<dbReference type="InterPro" id="IPR037027">
    <property type="entry name" value="YqgF/RNaseH-like_dom_sf"/>
</dbReference>
<proteinExistence type="predicted"/>
<dbReference type="Pfam" id="PF03652">
    <property type="entry name" value="RuvX"/>
    <property type="match status" value="1"/>
</dbReference>
<sequence length="69" mass="8026">MQYILPFTNRLKKEFPDIEVVFIDERFTSVLAHNTMIEAGLRRKDRQNKALVDKIAATIILQTYLSSTI</sequence>
<dbReference type="SUPFAM" id="SSF53098">
    <property type="entry name" value="Ribonuclease H-like"/>
    <property type="match status" value="1"/>
</dbReference>
<dbReference type="Gene3D" id="3.30.420.140">
    <property type="entry name" value="YqgF/RNase H-like domain"/>
    <property type="match status" value="1"/>
</dbReference>
<name>A0A645AHN8_9ZZZZ</name>
<evidence type="ECO:0000313" key="1">
    <source>
        <dbReference type="EMBL" id="MPM51801.1"/>
    </source>
</evidence>
<reference evidence="1" key="1">
    <citation type="submission" date="2019-08" db="EMBL/GenBank/DDBJ databases">
        <authorList>
            <person name="Kucharzyk K."/>
            <person name="Murdoch R.W."/>
            <person name="Higgins S."/>
            <person name="Loffler F."/>
        </authorList>
    </citation>
    <scope>NUCLEOTIDE SEQUENCE</scope>
</reference>
<dbReference type="EC" id="3.1.-.-" evidence="1"/>
<dbReference type="PANTHER" id="PTHR33317">
    <property type="entry name" value="POLYNUCLEOTIDYL TRANSFERASE, RIBONUCLEASE H-LIKE SUPERFAMILY PROTEIN"/>
    <property type="match status" value="1"/>
</dbReference>
<dbReference type="InterPro" id="IPR005227">
    <property type="entry name" value="YqgF"/>
</dbReference>
<dbReference type="GO" id="GO:0005829">
    <property type="term" value="C:cytosol"/>
    <property type="evidence" value="ECO:0007669"/>
    <property type="project" value="TreeGrafter"/>
</dbReference>
<comment type="caution">
    <text evidence="1">The sequence shown here is derived from an EMBL/GenBank/DDBJ whole genome shotgun (WGS) entry which is preliminary data.</text>
</comment>
<dbReference type="EMBL" id="VSSQ01013576">
    <property type="protein sequence ID" value="MPM51801.1"/>
    <property type="molecule type" value="Genomic_DNA"/>
</dbReference>
<dbReference type="InterPro" id="IPR012337">
    <property type="entry name" value="RNaseH-like_sf"/>
</dbReference>
<gene>
    <name evidence="1" type="primary">yqgF_5</name>
    <name evidence="1" type="ORF">SDC9_98552</name>
</gene>
<protein>
    <submittedName>
        <fullName evidence="1">Putative pre-16S rRNA nuclease</fullName>
        <ecNumber evidence="1">3.1.-.-</ecNumber>
    </submittedName>
</protein>
<dbReference type="GO" id="GO:0000967">
    <property type="term" value="P:rRNA 5'-end processing"/>
    <property type="evidence" value="ECO:0007669"/>
    <property type="project" value="TreeGrafter"/>
</dbReference>
<accession>A0A645AHN8</accession>
<keyword evidence="1" id="KW-0378">Hydrolase</keyword>
<dbReference type="PANTHER" id="PTHR33317:SF4">
    <property type="entry name" value="POLYNUCLEOTIDYL TRANSFERASE, RIBONUCLEASE H-LIKE SUPERFAMILY PROTEIN"/>
    <property type="match status" value="1"/>
</dbReference>
<dbReference type="GO" id="GO:0016787">
    <property type="term" value="F:hydrolase activity"/>
    <property type="evidence" value="ECO:0007669"/>
    <property type="project" value="UniProtKB-KW"/>
</dbReference>
<organism evidence="1">
    <name type="scientific">bioreactor metagenome</name>
    <dbReference type="NCBI Taxonomy" id="1076179"/>
    <lineage>
        <taxon>unclassified sequences</taxon>
        <taxon>metagenomes</taxon>
        <taxon>ecological metagenomes</taxon>
    </lineage>
</organism>
<dbReference type="AlphaFoldDB" id="A0A645AHN8"/>